<feature type="domain" description="DUF6532" evidence="2">
    <location>
        <begin position="317"/>
        <end position="520"/>
    </location>
</feature>
<feature type="compositionally biased region" description="Basic and acidic residues" evidence="1">
    <location>
        <begin position="72"/>
        <end position="88"/>
    </location>
</feature>
<dbReference type="Pfam" id="PF20149">
    <property type="entry name" value="DUF6532"/>
    <property type="match status" value="1"/>
</dbReference>
<evidence type="ECO:0000259" key="2">
    <source>
        <dbReference type="Pfam" id="PF20149"/>
    </source>
</evidence>
<comment type="caution">
    <text evidence="3">The sequence shown here is derived from an EMBL/GenBank/DDBJ whole genome shotgun (WGS) entry which is preliminary data.</text>
</comment>
<dbReference type="InterPro" id="IPR045341">
    <property type="entry name" value="DUF6532"/>
</dbReference>
<proteinExistence type="predicted"/>
<keyword evidence="4" id="KW-1185">Reference proteome</keyword>
<sequence length="566" mass="63773">MNWMHASPERGSEICHSPKESKRRCPAAKEYLSNHSLVQRRPNTATDWVETGRRKDQAQVTQITQKTPTTRQPKDSRTKAVNLKDSRVKGRGGKRLPEDDTDEVKQVDEPRAKEFGPVAVGSGDSSSPEDEGEDGNQDEDEDERVAEFGSRRSRSAVSNPSKRKRANTASIEREDVEQDLGLDVGVHRNASRAAAPALRKPSVPLGSRGSQLTRTQTLKVKHQPQKTQQRKTSSGQRTLESDPNESSNGVSVEFENPEASNEEDKEGPPERCTRAFIDDGEDEEKPKKLAEKTVSANGRKPKIVMSDPIFELIWRQANKELKRSVFFIDPFPDSESYEALPMEVYATATRFVGKMGCYQREEVRRQAQEEYNAEWSTSLTHKLSVLRAQLKSATVDLVRESFKDLGHSRRKKLLDEDEYWFKLSVNGEPIQTAPFMHPILQLILRKGLFDGRSGLYKVFPEEFKGELNKKEMPAVLIALAATFLYMALDANVNHSETVAWDYNGSTIARVYNGHLGELKWIESEKETSYCAILRKLFSNCVASTPGSSVSTKKKTDYQNLPDSFSD</sequence>
<feature type="compositionally biased region" description="Polar residues" evidence="1">
    <location>
        <begin position="225"/>
        <end position="238"/>
    </location>
</feature>
<feature type="compositionally biased region" description="Polar residues" evidence="1">
    <location>
        <begin position="33"/>
        <end position="46"/>
    </location>
</feature>
<feature type="compositionally biased region" description="Acidic residues" evidence="1">
    <location>
        <begin position="127"/>
        <end position="144"/>
    </location>
</feature>
<feature type="compositionally biased region" description="Polar residues" evidence="1">
    <location>
        <begin position="557"/>
        <end position="566"/>
    </location>
</feature>
<feature type="compositionally biased region" description="Basic and acidic residues" evidence="1">
    <location>
        <begin position="7"/>
        <end position="20"/>
    </location>
</feature>
<dbReference type="EMBL" id="WIUZ02000009">
    <property type="protein sequence ID" value="KAF9784117.1"/>
    <property type="molecule type" value="Genomic_DNA"/>
</dbReference>
<evidence type="ECO:0000313" key="4">
    <source>
        <dbReference type="Proteomes" id="UP000736335"/>
    </source>
</evidence>
<dbReference type="AlphaFoldDB" id="A0A9P6HCG9"/>
<dbReference type="Proteomes" id="UP000736335">
    <property type="component" value="Unassembled WGS sequence"/>
</dbReference>
<feature type="compositionally biased region" description="Basic and acidic residues" evidence="1">
    <location>
        <begin position="95"/>
        <end position="114"/>
    </location>
</feature>
<dbReference type="OrthoDB" id="3225557at2759"/>
<gene>
    <name evidence="3" type="ORF">BJ322DRAFT_1021824</name>
</gene>
<protein>
    <recommendedName>
        <fullName evidence="2">DUF6532 domain-containing protein</fullName>
    </recommendedName>
</protein>
<evidence type="ECO:0000256" key="1">
    <source>
        <dbReference type="SAM" id="MobiDB-lite"/>
    </source>
</evidence>
<feature type="compositionally biased region" description="Basic and acidic residues" evidence="1">
    <location>
        <begin position="266"/>
        <end position="277"/>
    </location>
</feature>
<feature type="compositionally biased region" description="Polar residues" evidence="1">
    <location>
        <begin position="208"/>
        <end position="218"/>
    </location>
</feature>
<reference evidence="3" key="2">
    <citation type="submission" date="2020-11" db="EMBL/GenBank/DDBJ databases">
        <authorList>
            <consortium name="DOE Joint Genome Institute"/>
            <person name="Kuo A."/>
            <person name="Miyauchi S."/>
            <person name="Kiss E."/>
            <person name="Drula E."/>
            <person name="Kohler A."/>
            <person name="Sanchez-Garcia M."/>
            <person name="Andreopoulos B."/>
            <person name="Barry K.W."/>
            <person name="Bonito G."/>
            <person name="Buee M."/>
            <person name="Carver A."/>
            <person name="Chen C."/>
            <person name="Cichocki N."/>
            <person name="Clum A."/>
            <person name="Culley D."/>
            <person name="Crous P.W."/>
            <person name="Fauchery L."/>
            <person name="Girlanda M."/>
            <person name="Hayes R."/>
            <person name="Keri Z."/>
            <person name="Labutti K."/>
            <person name="Lipzen A."/>
            <person name="Lombard V."/>
            <person name="Magnuson J."/>
            <person name="Maillard F."/>
            <person name="Morin E."/>
            <person name="Murat C."/>
            <person name="Nolan M."/>
            <person name="Ohm R."/>
            <person name="Pangilinan J."/>
            <person name="Pereira M."/>
            <person name="Perotto S."/>
            <person name="Peter M."/>
            <person name="Riley R."/>
            <person name="Sitrit Y."/>
            <person name="Stielow B."/>
            <person name="Szollosi G."/>
            <person name="Zifcakova L."/>
            <person name="Stursova M."/>
            <person name="Spatafora J.W."/>
            <person name="Tedersoo L."/>
            <person name="Vaario L.-M."/>
            <person name="Yamada A."/>
            <person name="Yan M."/>
            <person name="Wang P."/>
            <person name="Xu J."/>
            <person name="Bruns T."/>
            <person name="Baldrian P."/>
            <person name="Vilgalys R."/>
            <person name="Henrissat B."/>
            <person name="Grigoriev I.V."/>
            <person name="Hibbett D."/>
            <person name="Nagy L.G."/>
            <person name="Martin F.M."/>
        </authorList>
    </citation>
    <scope>NUCLEOTIDE SEQUENCE</scope>
    <source>
        <strain evidence="3">UH-Tt-Lm1</strain>
    </source>
</reference>
<evidence type="ECO:0000313" key="3">
    <source>
        <dbReference type="EMBL" id="KAF9784117.1"/>
    </source>
</evidence>
<reference evidence="3" key="1">
    <citation type="journal article" date="2020" name="Nat. Commun.">
        <title>Large-scale genome sequencing of mycorrhizal fungi provides insights into the early evolution of symbiotic traits.</title>
        <authorList>
            <person name="Miyauchi S."/>
            <person name="Kiss E."/>
            <person name="Kuo A."/>
            <person name="Drula E."/>
            <person name="Kohler A."/>
            <person name="Sanchez-Garcia M."/>
            <person name="Morin E."/>
            <person name="Andreopoulos B."/>
            <person name="Barry K.W."/>
            <person name="Bonito G."/>
            <person name="Buee M."/>
            <person name="Carver A."/>
            <person name="Chen C."/>
            <person name="Cichocki N."/>
            <person name="Clum A."/>
            <person name="Culley D."/>
            <person name="Crous P.W."/>
            <person name="Fauchery L."/>
            <person name="Girlanda M."/>
            <person name="Hayes R.D."/>
            <person name="Keri Z."/>
            <person name="LaButti K."/>
            <person name="Lipzen A."/>
            <person name="Lombard V."/>
            <person name="Magnuson J."/>
            <person name="Maillard F."/>
            <person name="Murat C."/>
            <person name="Nolan M."/>
            <person name="Ohm R.A."/>
            <person name="Pangilinan J."/>
            <person name="Pereira M.F."/>
            <person name="Perotto S."/>
            <person name="Peter M."/>
            <person name="Pfister S."/>
            <person name="Riley R."/>
            <person name="Sitrit Y."/>
            <person name="Stielow J.B."/>
            <person name="Szollosi G."/>
            <person name="Zifcakova L."/>
            <person name="Stursova M."/>
            <person name="Spatafora J.W."/>
            <person name="Tedersoo L."/>
            <person name="Vaario L.M."/>
            <person name="Yamada A."/>
            <person name="Yan M."/>
            <person name="Wang P."/>
            <person name="Xu J."/>
            <person name="Bruns T."/>
            <person name="Baldrian P."/>
            <person name="Vilgalys R."/>
            <person name="Dunand C."/>
            <person name="Henrissat B."/>
            <person name="Grigoriev I.V."/>
            <person name="Hibbett D."/>
            <person name="Nagy L.G."/>
            <person name="Martin F.M."/>
        </authorList>
    </citation>
    <scope>NUCLEOTIDE SEQUENCE</scope>
    <source>
        <strain evidence="3">UH-Tt-Lm1</strain>
    </source>
</reference>
<feature type="compositionally biased region" description="Polar residues" evidence="1">
    <location>
        <begin position="58"/>
        <end position="71"/>
    </location>
</feature>
<feature type="region of interest" description="Disordered" evidence="1">
    <location>
        <begin position="544"/>
        <end position="566"/>
    </location>
</feature>
<feature type="region of interest" description="Disordered" evidence="1">
    <location>
        <begin position="1"/>
        <end position="293"/>
    </location>
</feature>
<organism evidence="3 4">
    <name type="scientific">Thelephora terrestris</name>
    <dbReference type="NCBI Taxonomy" id="56493"/>
    <lineage>
        <taxon>Eukaryota</taxon>
        <taxon>Fungi</taxon>
        <taxon>Dikarya</taxon>
        <taxon>Basidiomycota</taxon>
        <taxon>Agaricomycotina</taxon>
        <taxon>Agaricomycetes</taxon>
        <taxon>Thelephorales</taxon>
        <taxon>Thelephoraceae</taxon>
        <taxon>Thelephora</taxon>
    </lineage>
</organism>
<accession>A0A9P6HCG9</accession>
<name>A0A9P6HCG9_9AGAM</name>